<dbReference type="EMBL" id="KN846982">
    <property type="protein sequence ID" value="KIW96860.1"/>
    <property type="molecule type" value="Genomic_DNA"/>
</dbReference>
<sequence length="460" mass="51293">MPSLDEYLLKEPQLNVRSGNSSQDDLPKQFGSRSQSQPVPPYVLPPKPLKPLRKYCTIRNVLITIGAFLVYSGCTIGAVVPGLIAGYPFYTLLDLYGNRHLAERLFPCDPSLYSGRFAINIAWGSLSYTSVKILDAGLNLVLGRGSQVLLSWLSYHLFSMAILRIIQENCVPLQLYTAMAFDTTSIKGAWYQLRAVTKVDTVRAKVTLIWLAVAVAYLIALPTLLDLTTGYIVEYKTMVNVTSPGDPTYKLIELDRDQLNNISYDAYCAANGGCIERYPGEFTKILISGQNTSFKAFVDDDYNWVMQSEQSPQGILQCVPSSTYQWGLSSGYLWIVCTLTSLWIAGMFAVWMDSFRNGTLWRSGRGFGRYRNIVDIAEHLQSHFGPDLCAYTHEELEGKIDRLDPVGIEVLADGEFAHIRLSQNPGGKHLLSTLGLHYGGIERLNNRKVSATWPLRSGDP</sequence>
<gene>
    <name evidence="3" type="ORF">Z519_02251</name>
</gene>
<name>A0A0D2I0Z7_CLAB1</name>
<keyword evidence="4" id="KW-1185">Reference proteome</keyword>
<feature type="transmembrane region" description="Helical" evidence="2">
    <location>
        <begin position="331"/>
        <end position="352"/>
    </location>
</feature>
<feature type="transmembrane region" description="Helical" evidence="2">
    <location>
        <begin position="148"/>
        <end position="166"/>
    </location>
</feature>
<evidence type="ECO:0000256" key="1">
    <source>
        <dbReference type="SAM" id="MobiDB-lite"/>
    </source>
</evidence>
<evidence type="ECO:0000313" key="3">
    <source>
        <dbReference type="EMBL" id="KIW96860.1"/>
    </source>
</evidence>
<dbReference type="Proteomes" id="UP000053789">
    <property type="component" value="Unassembled WGS sequence"/>
</dbReference>
<proteinExistence type="predicted"/>
<evidence type="ECO:0000313" key="4">
    <source>
        <dbReference type="Proteomes" id="UP000053789"/>
    </source>
</evidence>
<dbReference type="GeneID" id="27695179"/>
<dbReference type="HOGENOM" id="CLU_585312_0_0_1"/>
<protein>
    <submittedName>
        <fullName evidence="3">Uncharacterized protein</fullName>
    </submittedName>
</protein>
<dbReference type="AlphaFoldDB" id="A0A0D2I0Z7"/>
<organism evidence="3 4">
    <name type="scientific">Cladophialophora bantiana (strain ATCC 10958 / CBS 173.52 / CDC B-1940 / NIH 8579)</name>
    <name type="common">Xylohypha bantiana</name>
    <dbReference type="NCBI Taxonomy" id="1442370"/>
    <lineage>
        <taxon>Eukaryota</taxon>
        <taxon>Fungi</taxon>
        <taxon>Dikarya</taxon>
        <taxon>Ascomycota</taxon>
        <taxon>Pezizomycotina</taxon>
        <taxon>Eurotiomycetes</taxon>
        <taxon>Chaetothyriomycetidae</taxon>
        <taxon>Chaetothyriales</taxon>
        <taxon>Herpotrichiellaceae</taxon>
        <taxon>Cladophialophora</taxon>
    </lineage>
</organism>
<feature type="region of interest" description="Disordered" evidence="1">
    <location>
        <begin position="13"/>
        <end position="44"/>
    </location>
</feature>
<dbReference type="RefSeq" id="XP_016623529.1">
    <property type="nucleotide sequence ID" value="XM_016760008.1"/>
</dbReference>
<dbReference type="OrthoDB" id="3903561at2759"/>
<keyword evidence="2" id="KW-0472">Membrane</keyword>
<reference evidence="3" key="1">
    <citation type="submission" date="2015-01" db="EMBL/GenBank/DDBJ databases">
        <title>The Genome Sequence of Cladophialophora bantiana CBS 173.52.</title>
        <authorList>
            <consortium name="The Broad Institute Genomics Platform"/>
            <person name="Cuomo C."/>
            <person name="de Hoog S."/>
            <person name="Gorbushina A."/>
            <person name="Stielow B."/>
            <person name="Teixiera M."/>
            <person name="Abouelleil A."/>
            <person name="Chapman S.B."/>
            <person name="Priest M."/>
            <person name="Young S.K."/>
            <person name="Wortman J."/>
            <person name="Nusbaum C."/>
            <person name="Birren B."/>
        </authorList>
    </citation>
    <scope>NUCLEOTIDE SEQUENCE [LARGE SCALE GENOMIC DNA]</scope>
    <source>
        <strain evidence="3">CBS 173.52</strain>
    </source>
</reference>
<dbReference type="VEuPathDB" id="FungiDB:Z519_02251"/>
<keyword evidence="2" id="KW-0812">Transmembrane</keyword>
<feature type="transmembrane region" description="Helical" evidence="2">
    <location>
        <begin position="61"/>
        <end position="90"/>
    </location>
</feature>
<feature type="transmembrane region" description="Helical" evidence="2">
    <location>
        <begin position="208"/>
        <end position="233"/>
    </location>
</feature>
<keyword evidence="2" id="KW-1133">Transmembrane helix</keyword>
<feature type="compositionally biased region" description="Polar residues" evidence="1">
    <location>
        <begin position="15"/>
        <end position="24"/>
    </location>
</feature>
<accession>A0A0D2I0Z7</accession>
<evidence type="ECO:0000256" key="2">
    <source>
        <dbReference type="SAM" id="Phobius"/>
    </source>
</evidence>